<name>A0A7D8YSA7_9HELO</name>
<dbReference type="GO" id="GO:0016491">
    <property type="term" value="F:oxidoreductase activity"/>
    <property type="evidence" value="ECO:0007669"/>
    <property type="project" value="InterPro"/>
</dbReference>
<dbReference type="InterPro" id="IPR011032">
    <property type="entry name" value="GroES-like_sf"/>
</dbReference>
<dbReference type="EMBL" id="QGMG01000200">
    <property type="protein sequence ID" value="TVY55897.1"/>
    <property type="molecule type" value="Genomic_DNA"/>
</dbReference>
<keyword evidence="3" id="KW-1185">Reference proteome</keyword>
<dbReference type="CDD" id="cd08267">
    <property type="entry name" value="MDR1"/>
    <property type="match status" value="1"/>
</dbReference>
<dbReference type="SUPFAM" id="SSF51735">
    <property type="entry name" value="NAD(P)-binding Rossmann-fold domains"/>
    <property type="match status" value="1"/>
</dbReference>
<dbReference type="OrthoDB" id="201656at2759"/>
<organism evidence="2 3">
    <name type="scientific">Lachnellula cervina</name>
    <dbReference type="NCBI Taxonomy" id="1316786"/>
    <lineage>
        <taxon>Eukaryota</taxon>
        <taxon>Fungi</taxon>
        <taxon>Dikarya</taxon>
        <taxon>Ascomycota</taxon>
        <taxon>Pezizomycotina</taxon>
        <taxon>Leotiomycetes</taxon>
        <taxon>Helotiales</taxon>
        <taxon>Lachnaceae</taxon>
        <taxon>Lachnellula</taxon>
    </lineage>
</organism>
<dbReference type="Pfam" id="PF08240">
    <property type="entry name" value="ADH_N"/>
    <property type="match status" value="1"/>
</dbReference>
<dbReference type="Gene3D" id="3.90.180.10">
    <property type="entry name" value="Medium-chain alcohol dehydrogenases, catalytic domain"/>
    <property type="match status" value="1"/>
</dbReference>
<dbReference type="PANTHER" id="PTHR44013">
    <property type="entry name" value="ZINC-TYPE ALCOHOL DEHYDROGENASE-LIKE PROTEIN C16A3.02C"/>
    <property type="match status" value="1"/>
</dbReference>
<comment type="caution">
    <text evidence="2">The sequence shown here is derived from an EMBL/GenBank/DDBJ whole genome shotgun (WGS) entry which is preliminary data.</text>
</comment>
<accession>A0A7D8YSA7</accession>
<protein>
    <submittedName>
        <fullName evidence="2">Zinc-type alcohol dehydrogenase-like protein</fullName>
    </submittedName>
</protein>
<proteinExistence type="predicted"/>
<dbReference type="Pfam" id="PF13602">
    <property type="entry name" value="ADH_zinc_N_2"/>
    <property type="match status" value="1"/>
</dbReference>
<gene>
    <name evidence="2" type="ORF">LCER1_G002154</name>
</gene>
<sequence>MATTFPPPAARTWHYTSTQGGLEKNLVLTTSNPLPKPTANQHLIQVVATALNPIDYKVTEIPIVGRFLVSKSKPATPCVDIAGRIVTPAPGSPLKRGDLVFGASGTSPFAGGGLSEFAIAGKDNVVRVPEGVSLIDAAAVPIAGLTAYQTIVPRVKKGDHIFINGGSGGTGIFGIQMAKAVGCHVTTSCSTPNVELCRSLGADEVVDYRQGSVAAALKARGVLFDHVVDNVGGEDLELYWKCHEFTKPGAVYVLVGGSPTLSRVVENAKVRLLPGFLGGGKRKLEGFFASPKAADLTQIGVWMAEGKVKSVIDSKFSFEEAPKAFERLRTGRSRGKVVVDVALKTYKESWSD</sequence>
<dbReference type="Proteomes" id="UP000481288">
    <property type="component" value="Unassembled WGS sequence"/>
</dbReference>
<reference evidence="2 3" key="1">
    <citation type="submission" date="2018-05" db="EMBL/GenBank/DDBJ databases">
        <title>Whole genome sequencing for identification of molecular markers to develop diagnostic detection tools for the regulated plant pathogen Lachnellula willkommii.</title>
        <authorList>
            <person name="Giroux E."/>
            <person name="Bilodeau G."/>
        </authorList>
    </citation>
    <scope>NUCLEOTIDE SEQUENCE [LARGE SCALE GENOMIC DNA]</scope>
    <source>
        <strain evidence="2 3">CBS 625.97</strain>
    </source>
</reference>
<dbReference type="AlphaFoldDB" id="A0A7D8YSA7"/>
<evidence type="ECO:0000259" key="1">
    <source>
        <dbReference type="SMART" id="SM00829"/>
    </source>
</evidence>
<dbReference type="Gene3D" id="3.40.50.720">
    <property type="entry name" value="NAD(P)-binding Rossmann-like Domain"/>
    <property type="match status" value="1"/>
</dbReference>
<dbReference type="InterPro" id="IPR052733">
    <property type="entry name" value="Chloroplast_QOR"/>
</dbReference>
<evidence type="ECO:0000313" key="3">
    <source>
        <dbReference type="Proteomes" id="UP000481288"/>
    </source>
</evidence>
<dbReference type="InterPro" id="IPR036291">
    <property type="entry name" value="NAD(P)-bd_dom_sf"/>
</dbReference>
<evidence type="ECO:0000313" key="2">
    <source>
        <dbReference type="EMBL" id="TVY55897.1"/>
    </source>
</evidence>
<dbReference type="SUPFAM" id="SSF50129">
    <property type="entry name" value="GroES-like"/>
    <property type="match status" value="1"/>
</dbReference>
<dbReference type="SMART" id="SM00829">
    <property type="entry name" value="PKS_ER"/>
    <property type="match status" value="1"/>
</dbReference>
<dbReference type="InterPro" id="IPR013154">
    <property type="entry name" value="ADH-like_N"/>
</dbReference>
<feature type="domain" description="Enoyl reductase (ER)" evidence="1">
    <location>
        <begin position="21"/>
        <end position="339"/>
    </location>
</feature>
<dbReference type="InterPro" id="IPR020843">
    <property type="entry name" value="ER"/>
</dbReference>
<dbReference type="PANTHER" id="PTHR44013:SF1">
    <property type="entry name" value="ZINC-TYPE ALCOHOL DEHYDROGENASE-LIKE PROTEIN C16A3.02C"/>
    <property type="match status" value="1"/>
</dbReference>